<organism evidence="3 4">
    <name type="scientific">Bacillus capparidis</name>
    <dbReference type="NCBI Taxonomy" id="1840411"/>
    <lineage>
        <taxon>Bacteria</taxon>
        <taxon>Bacillati</taxon>
        <taxon>Bacillota</taxon>
        <taxon>Bacilli</taxon>
        <taxon>Bacillales</taxon>
        <taxon>Bacillaceae</taxon>
        <taxon>Bacillus</taxon>
    </lineage>
</organism>
<gene>
    <name evidence="3" type="ORF">JOC74_000507</name>
</gene>
<evidence type="ECO:0000313" key="3">
    <source>
        <dbReference type="EMBL" id="MBP1080019.1"/>
    </source>
</evidence>
<feature type="domain" description="Flagellar hook-length control protein-like C-terminal" evidence="2">
    <location>
        <begin position="499"/>
        <end position="567"/>
    </location>
</feature>
<evidence type="ECO:0000313" key="4">
    <source>
        <dbReference type="Proteomes" id="UP000674416"/>
    </source>
</evidence>
<keyword evidence="3" id="KW-0966">Cell projection</keyword>
<proteinExistence type="predicted"/>
<dbReference type="Pfam" id="PF02120">
    <property type="entry name" value="Flg_hook"/>
    <property type="match status" value="1"/>
</dbReference>
<sequence>MDEIKLLDVVLSNARNGQKTSDSSRSSPEIFQQLLSAQIGGQIAQEPAIENIAEQKFQDLGRMLSFLLNGNRIQPDQLQEVSRTKDSLSTETNNNYRAIPDIFHKLPALDEKSSQQLDSEADFTEKSENLEHLLTGLSQHDFQVLSRLFERLAASPELLGIQALPGKDTRTEDQPLMQPFEPNTRTADNIRQDNEIISGLNESWEENQDNTIRAMSGDTSGALGQLFQQVAMPDISQQDVKQLSQLFAGLADLQIKPEHLENQSIQPMKQQSNPIKGNIRMEAKAFLQIFSSFFKHIIRSDSAGISTENGFLGKRIQADGQPLLWSEQAVQEVQQPDSLTKTTSESNEKATSADSSLRELKLKSSEVQLSQSETDVIAKLLSSINGEKKETEWKTNTASQAVLLDEKSEGKASKLPLSFPLNHQFLGKSGTAETGKHAEIKPKAGDLEESQVQPVLQMNKSAEVQQAEPISPKKQKPVLPDQIIVAWKKAKFTPFGKMTGSFTVRLHPEHLGHLTVKINNKHGLMTGRIIASSDSAKELLEHHLPLLKQALPNMPMQIERFSVPLQDVSHLQLNQHNGEGERHSRQREHKRFEDEENEPFQQFLDEMKIESVAEDRREQQ</sequence>
<reference evidence="3 4" key="1">
    <citation type="submission" date="2021-01" db="EMBL/GenBank/DDBJ databases">
        <title>Genomic Encyclopedia of Type Strains, Phase IV (KMG-IV): sequencing the most valuable type-strain genomes for metagenomic binning, comparative biology and taxonomic classification.</title>
        <authorList>
            <person name="Goeker M."/>
        </authorList>
    </citation>
    <scope>NUCLEOTIDE SEQUENCE [LARGE SCALE GENOMIC DNA]</scope>
    <source>
        <strain evidence="3 4">DSM 103394</strain>
    </source>
</reference>
<keyword evidence="4" id="KW-1185">Reference proteome</keyword>
<evidence type="ECO:0000256" key="1">
    <source>
        <dbReference type="SAM" id="MobiDB-lite"/>
    </source>
</evidence>
<dbReference type="Gene3D" id="3.30.750.140">
    <property type="match status" value="1"/>
</dbReference>
<dbReference type="RefSeq" id="WP_053602809.1">
    <property type="nucleotide sequence ID" value="NZ_JAFDST010000001.1"/>
</dbReference>
<feature type="compositionally biased region" description="Basic and acidic residues" evidence="1">
    <location>
        <begin position="605"/>
        <end position="620"/>
    </location>
</feature>
<keyword evidence="3" id="KW-0282">Flagellum</keyword>
<protein>
    <submittedName>
        <fullName evidence="3">Flagellar hook-length control protein FliK</fullName>
    </submittedName>
</protein>
<dbReference type="InterPro" id="IPR021136">
    <property type="entry name" value="Flagellar_hook_control-like_C"/>
</dbReference>
<dbReference type="EMBL" id="JAFDST010000001">
    <property type="protein sequence ID" value="MBP1080019.1"/>
    <property type="molecule type" value="Genomic_DNA"/>
</dbReference>
<evidence type="ECO:0000259" key="2">
    <source>
        <dbReference type="Pfam" id="PF02120"/>
    </source>
</evidence>
<dbReference type="InterPro" id="IPR038610">
    <property type="entry name" value="FliK-like_C_sf"/>
</dbReference>
<feature type="compositionally biased region" description="Polar residues" evidence="1">
    <location>
        <begin position="334"/>
        <end position="354"/>
    </location>
</feature>
<feature type="region of interest" description="Disordered" evidence="1">
    <location>
        <begin position="575"/>
        <end position="620"/>
    </location>
</feature>
<comment type="caution">
    <text evidence="3">The sequence shown here is derived from an EMBL/GenBank/DDBJ whole genome shotgun (WGS) entry which is preliminary data.</text>
</comment>
<feature type="region of interest" description="Disordered" evidence="1">
    <location>
        <begin position="167"/>
        <end position="186"/>
    </location>
</feature>
<keyword evidence="3" id="KW-0969">Cilium</keyword>
<name>A0ABS4CR03_9BACI</name>
<feature type="region of interest" description="Disordered" evidence="1">
    <location>
        <begin position="334"/>
        <end position="357"/>
    </location>
</feature>
<dbReference type="Proteomes" id="UP000674416">
    <property type="component" value="Unassembled WGS sequence"/>
</dbReference>
<accession>A0ABS4CR03</accession>